<feature type="chain" id="PRO_5036973161" description="HmuY protein" evidence="1">
    <location>
        <begin position="23"/>
        <end position="217"/>
    </location>
</feature>
<reference evidence="2" key="2">
    <citation type="submission" date="2020-09" db="EMBL/GenBank/DDBJ databases">
        <authorList>
            <person name="Sun Q."/>
            <person name="Zhou Y."/>
        </authorList>
    </citation>
    <scope>NUCLEOTIDE SEQUENCE</scope>
    <source>
        <strain evidence="2">CGMCC 1.15290</strain>
    </source>
</reference>
<gene>
    <name evidence="2" type="ORF">GCM10011379_28980</name>
</gene>
<keyword evidence="3" id="KW-1185">Reference proteome</keyword>
<dbReference type="Pfam" id="PF14064">
    <property type="entry name" value="HmuY"/>
    <property type="match status" value="1"/>
</dbReference>
<dbReference type="EMBL" id="BMIB01000003">
    <property type="protein sequence ID" value="GGH70562.1"/>
    <property type="molecule type" value="Genomic_DNA"/>
</dbReference>
<feature type="signal peptide" evidence="1">
    <location>
        <begin position="1"/>
        <end position="22"/>
    </location>
</feature>
<accession>A0A917J0G6</accession>
<organism evidence="2 3">
    <name type="scientific">Filimonas zeae</name>
    <dbReference type="NCBI Taxonomy" id="1737353"/>
    <lineage>
        <taxon>Bacteria</taxon>
        <taxon>Pseudomonadati</taxon>
        <taxon>Bacteroidota</taxon>
        <taxon>Chitinophagia</taxon>
        <taxon>Chitinophagales</taxon>
        <taxon>Chitinophagaceae</taxon>
        <taxon>Filimonas</taxon>
    </lineage>
</organism>
<keyword evidence="1" id="KW-0732">Signal</keyword>
<evidence type="ECO:0000313" key="2">
    <source>
        <dbReference type="EMBL" id="GGH70562.1"/>
    </source>
</evidence>
<evidence type="ECO:0000256" key="1">
    <source>
        <dbReference type="SAM" id="SignalP"/>
    </source>
</evidence>
<dbReference type="CDD" id="cd12105">
    <property type="entry name" value="HmuY"/>
    <property type="match status" value="1"/>
</dbReference>
<dbReference type="InterPro" id="IPR025921">
    <property type="entry name" value="HmuY"/>
</dbReference>
<sequence length="217" mass="23741">MRILTVAVLLGLCCSCTKNNNATDAPDVVSVVIKDLPGDTAARMGTGGSMSFKTVYFNLDSGKAVTITDADKATTKWDLAFTGPYNSEVYVNYGGYQYNPGYGGPGKGAVLQIEKPYQEVTTAPSDADFSKTTLTKIGWESGSNGGWFFYSMDNHIAVPIKNRTFVIRTATGKYAKLELLNVYKGNPPVVTDLYWPSPYLNFRYFIQADGSRSLRTQ</sequence>
<protein>
    <recommendedName>
        <fullName evidence="4">HmuY protein</fullName>
    </recommendedName>
</protein>
<dbReference type="Proteomes" id="UP000627292">
    <property type="component" value="Unassembled WGS sequence"/>
</dbReference>
<evidence type="ECO:0008006" key="4">
    <source>
        <dbReference type="Google" id="ProtNLM"/>
    </source>
</evidence>
<dbReference type="AlphaFoldDB" id="A0A917J0G6"/>
<reference evidence="2" key="1">
    <citation type="journal article" date="2014" name="Int. J. Syst. Evol. Microbiol.">
        <title>Complete genome sequence of Corynebacterium casei LMG S-19264T (=DSM 44701T), isolated from a smear-ripened cheese.</title>
        <authorList>
            <consortium name="US DOE Joint Genome Institute (JGI-PGF)"/>
            <person name="Walter F."/>
            <person name="Albersmeier A."/>
            <person name="Kalinowski J."/>
            <person name="Ruckert C."/>
        </authorList>
    </citation>
    <scope>NUCLEOTIDE SEQUENCE</scope>
    <source>
        <strain evidence="2">CGMCC 1.15290</strain>
    </source>
</reference>
<dbReference type="RefSeq" id="WP_188953437.1">
    <property type="nucleotide sequence ID" value="NZ_BMIB01000003.1"/>
</dbReference>
<evidence type="ECO:0000313" key="3">
    <source>
        <dbReference type="Proteomes" id="UP000627292"/>
    </source>
</evidence>
<proteinExistence type="predicted"/>
<comment type="caution">
    <text evidence="2">The sequence shown here is derived from an EMBL/GenBank/DDBJ whole genome shotgun (WGS) entry which is preliminary data.</text>
</comment>
<name>A0A917J0G6_9BACT</name>